<proteinExistence type="predicted"/>
<gene>
    <name evidence="1" type="ORF">UXM345_LOCUS38819</name>
</gene>
<sequence length="28" mass="3193">DKSTEELDRVLRHSTIGGKPMSGYDITW</sequence>
<name>A0A820QK43_9BILA</name>
<reference evidence="1" key="1">
    <citation type="submission" date="2021-02" db="EMBL/GenBank/DDBJ databases">
        <authorList>
            <person name="Nowell W R."/>
        </authorList>
    </citation>
    <scope>NUCLEOTIDE SEQUENCE</scope>
</reference>
<evidence type="ECO:0000313" key="1">
    <source>
        <dbReference type="EMBL" id="CAF4423966.1"/>
    </source>
</evidence>
<dbReference type="AlphaFoldDB" id="A0A820QK43"/>
<dbReference type="Proteomes" id="UP000663842">
    <property type="component" value="Unassembled WGS sequence"/>
</dbReference>
<protein>
    <submittedName>
        <fullName evidence="1">Uncharacterized protein</fullName>
    </submittedName>
</protein>
<comment type="caution">
    <text evidence="1">The sequence shown here is derived from an EMBL/GenBank/DDBJ whole genome shotgun (WGS) entry which is preliminary data.</text>
</comment>
<accession>A0A820QK43</accession>
<dbReference type="EMBL" id="CAJOBF010032548">
    <property type="protein sequence ID" value="CAF4423966.1"/>
    <property type="molecule type" value="Genomic_DNA"/>
</dbReference>
<organism evidence="1 2">
    <name type="scientific">Rotaria magnacalcarata</name>
    <dbReference type="NCBI Taxonomy" id="392030"/>
    <lineage>
        <taxon>Eukaryota</taxon>
        <taxon>Metazoa</taxon>
        <taxon>Spiralia</taxon>
        <taxon>Gnathifera</taxon>
        <taxon>Rotifera</taxon>
        <taxon>Eurotatoria</taxon>
        <taxon>Bdelloidea</taxon>
        <taxon>Philodinida</taxon>
        <taxon>Philodinidae</taxon>
        <taxon>Rotaria</taxon>
    </lineage>
</organism>
<feature type="non-terminal residue" evidence="1">
    <location>
        <position position="1"/>
    </location>
</feature>
<evidence type="ECO:0000313" key="2">
    <source>
        <dbReference type="Proteomes" id="UP000663842"/>
    </source>
</evidence>